<evidence type="ECO:0000259" key="1">
    <source>
        <dbReference type="SMART" id="SM00829"/>
    </source>
</evidence>
<dbReference type="GeneID" id="73323525"/>
<dbReference type="AlphaFoldDB" id="A0AA37L645"/>
<feature type="domain" description="Enoyl reductase (ER)" evidence="1">
    <location>
        <begin position="3"/>
        <end position="290"/>
    </location>
</feature>
<name>A0AA37L645_9PEZI</name>
<accession>A0AA37L645</accession>
<organism evidence="2 3">
    <name type="scientific">Colletotrichum spaethianum</name>
    <dbReference type="NCBI Taxonomy" id="700344"/>
    <lineage>
        <taxon>Eukaryota</taxon>
        <taxon>Fungi</taxon>
        <taxon>Dikarya</taxon>
        <taxon>Ascomycota</taxon>
        <taxon>Pezizomycotina</taxon>
        <taxon>Sordariomycetes</taxon>
        <taxon>Hypocreomycetidae</taxon>
        <taxon>Glomerellales</taxon>
        <taxon>Glomerellaceae</taxon>
        <taxon>Colletotrichum</taxon>
        <taxon>Colletotrichum spaethianum species complex</taxon>
    </lineage>
</organism>
<dbReference type="InterPro" id="IPR020843">
    <property type="entry name" value="ER"/>
</dbReference>
<dbReference type="SMART" id="SM00829">
    <property type="entry name" value="PKS_ER"/>
    <property type="match status" value="1"/>
</dbReference>
<dbReference type="Pfam" id="PF08240">
    <property type="entry name" value="ADH_N"/>
    <property type="match status" value="1"/>
</dbReference>
<gene>
    <name evidence="2" type="ORF">ColSpa_02723</name>
</gene>
<dbReference type="SUPFAM" id="SSF51735">
    <property type="entry name" value="NAD(P)-binding Rossmann-fold domains"/>
    <property type="match status" value="1"/>
</dbReference>
<dbReference type="PANTHER" id="PTHR11695:SF294">
    <property type="entry name" value="RETICULON-4-INTERACTING PROTEIN 1, MITOCHONDRIAL"/>
    <property type="match status" value="1"/>
</dbReference>
<sequence length="293" mass="31508">MPSLQKADILVKVDAAGVTGDEILWPELYETPTRVPGHELSGTISELGPDYRGPLLVGQEVFAFSAADHGQCQAEYAICSANEVAPKPASISHLEAAALPIPILTAYEAVMDYGKVAPGMRVLVTGASGAVGKIAVQLITQLTGGHAIAIASPQNHDILRQLGAQEVVSYTMPDWESKVEAVDIIFDTVGGTVLKKTWATVKENGLIITVGDPPPSWAIKDVQPDEASCKPKVRYKYFIVSPNAERLLQASAMIDAGSMRPLVVKPFAFEEAEKAWSYSRQRGRQQKAIIAFI</sequence>
<dbReference type="Gene3D" id="3.90.180.10">
    <property type="entry name" value="Medium-chain alcohol dehydrogenases, catalytic domain"/>
    <property type="match status" value="1"/>
</dbReference>
<dbReference type="InterPro" id="IPR013154">
    <property type="entry name" value="ADH-like_N"/>
</dbReference>
<dbReference type="RefSeq" id="XP_049124892.1">
    <property type="nucleotide sequence ID" value="XM_049268935.1"/>
</dbReference>
<evidence type="ECO:0000313" key="2">
    <source>
        <dbReference type="EMBL" id="GKT42542.1"/>
    </source>
</evidence>
<dbReference type="InterPro" id="IPR011032">
    <property type="entry name" value="GroES-like_sf"/>
</dbReference>
<dbReference type="Proteomes" id="UP001055115">
    <property type="component" value="Unassembled WGS sequence"/>
</dbReference>
<dbReference type="CDD" id="cd05289">
    <property type="entry name" value="MDR_like_2"/>
    <property type="match status" value="1"/>
</dbReference>
<reference evidence="2 3" key="1">
    <citation type="submission" date="2022-03" db="EMBL/GenBank/DDBJ databases">
        <title>Genome data of Colletotrichum spp.</title>
        <authorList>
            <person name="Utami Y.D."/>
            <person name="Hiruma K."/>
        </authorList>
    </citation>
    <scope>NUCLEOTIDE SEQUENCE [LARGE SCALE GENOMIC DNA]</scope>
    <source>
        <strain evidence="2 3">MAFF 239500</strain>
    </source>
</reference>
<comment type="caution">
    <text evidence="2">The sequence shown here is derived from an EMBL/GenBank/DDBJ whole genome shotgun (WGS) entry which is preliminary data.</text>
</comment>
<dbReference type="GO" id="GO:0016491">
    <property type="term" value="F:oxidoreductase activity"/>
    <property type="evidence" value="ECO:0007669"/>
    <property type="project" value="InterPro"/>
</dbReference>
<dbReference type="InterPro" id="IPR036291">
    <property type="entry name" value="NAD(P)-bd_dom_sf"/>
</dbReference>
<protein>
    <submittedName>
        <fullName evidence="2">Reticulon-like protein 1</fullName>
    </submittedName>
</protein>
<dbReference type="SUPFAM" id="SSF50129">
    <property type="entry name" value="GroES-like"/>
    <property type="match status" value="1"/>
</dbReference>
<dbReference type="EMBL" id="BQXU01000005">
    <property type="protein sequence ID" value="GKT42542.1"/>
    <property type="molecule type" value="Genomic_DNA"/>
</dbReference>
<dbReference type="InterPro" id="IPR050700">
    <property type="entry name" value="YIM1/Zinc_Alcohol_DH_Fams"/>
</dbReference>
<dbReference type="PANTHER" id="PTHR11695">
    <property type="entry name" value="ALCOHOL DEHYDROGENASE RELATED"/>
    <property type="match status" value="1"/>
</dbReference>
<dbReference type="Gene3D" id="3.40.50.720">
    <property type="entry name" value="NAD(P)-binding Rossmann-like Domain"/>
    <property type="match status" value="1"/>
</dbReference>
<keyword evidence="3" id="KW-1185">Reference proteome</keyword>
<dbReference type="Pfam" id="PF13602">
    <property type="entry name" value="ADH_zinc_N_2"/>
    <property type="match status" value="1"/>
</dbReference>
<evidence type="ECO:0000313" key="3">
    <source>
        <dbReference type="Proteomes" id="UP001055115"/>
    </source>
</evidence>
<proteinExistence type="predicted"/>